<reference evidence="6 7" key="1">
    <citation type="submission" date="2019-12" db="EMBL/GenBank/DDBJ databases">
        <authorList>
            <person name="Li C."/>
            <person name="Zhao J."/>
        </authorList>
    </citation>
    <scope>NUCLEOTIDE SEQUENCE [LARGE SCALE GENOMIC DNA]</scope>
    <source>
        <strain evidence="6 7">NEAU-DD11</strain>
    </source>
</reference>
<feature type="transmembrane region" description="Helical" evidence="5">
    <location>
        <begin position="214"/>
        <end position="232"/>
    </location>
</feature>
<comment type="subcellular location">
    <subcellularLocation>
        <location evidence="1">Membrane</location>
        <topology evidence="1">Multi-pass membrane protein</topology>
    </subcellularLocation>
</comment>
<dbReference type="Pfam" id="PF03595">
    <property type="entry name" value="SLAC1"/>
    <property type="match status" value="1"/>
</dbReference>
<dbReference type="EMBL" id="WSES01000005">
    <property type="protein sequence ID" value="MVW61816.1"/>
    <property type="molecule type" value="Genomic_DNA"/>
</dbReference>
<feature type="transmembrane region" description="Helical" evidence="5">
    <location>
        <begin position="119"/>
        <end position="140"/>
    </location>
</feature>
<organism evidence="6 7">
    <name type="scientific">Massilia cellulosiltytica</name>
    <dbReference type="NCBI Taxonomy" id="2683234"/>
    <lineage>
        <taxon>Bacteria</taxon>
        <taxon>Pseudomonadati</taxon>
        <taxon>Pseudomonadota</taxon>
        <taxon>Betaproteobacteria</taxon>
        <taxon>Burkholderiales</taxon>
        <taxon>Oxalobacteraceae</taxon>
        <taxon>Telluria group</taxon>
        <taxon>Massilia</taxon>
    </lineage>
</organism>
<dbReference type="PANTHER" id="PTHR37955:SF1">
    <property type="entry name" value="DEP DOMAIN-CONTAINING PROTEIN"/>
    <property type="match status" value="1"/>
</dbReference>
<feature type="transmembrane region" description="Helical" evidence="5">
    <location>
        <begin position="21"/>
        <end position="39"/>
    </location>
</feature>
<dbReference type="PANTHER" id="PTHR37955">
    <property type="entry name" value="TELLURITE RESISTANCE PROTEIN TEHA"/>
    <property type="match status" value="1"/>
</dbReference>
<keyword evidence="3 5" id="KW-1133">Transmembrane helix</keyword>
<feature type="transmembrane region" description="Helical" evidence="5">
    <location>
        <begin position="90"/>
        <end position="113"/>
    </location>
</feature>
<evidence type="ECO:0000256" key="2">
    <source>
        <dbReference type="ARBA" id="ARBA00022692"/>
    </source>
</evidence>
<dbReference type="InterPro" id="IPR052951">
    <property type="entry name" value="Tellurite_res_ion_channel"/>
</dbReference>
<feature type="transmembrane region" description="Helical" evidence="5">
    <location>
        <begin position="294"/>
        <end position="315"/>
    </location>
</feature>
<comment type="caution">
    <text evidence="6">The sequence shown here is derived from an EMBL/GenBank/DDBJ whole genome shotgun (WGS) entry which is preliminary data.</text>
</comment>
<dbReference type="GO" id="GO:0005886">
    <property type="term" value="C:plasma membrane"/>
    <property type="evidence" value="ECO:0007669"/>
    <property type="project" value="TreeGrafter"/>
</dbReference>
<dbReference type="AlphaFoldDB" id="A0A7X3K991"/>
<dbReference type="Proteomes" id="UP000443353">
    <property type="component" value="Unassembled WGS sequence"/>
</dbReference>
<dbReference type="InterPro" id="IPR038665">
    <property type="entry name" value="Voltage-dep_anion_channel_sf"/>
</dbReference>
<keyword evidence="4 5" id="KW-0472">Membrane</keyword>
<dbReference type="Gene3D" id="1.50.10.150">
    <property type="entry name" value="Voltage-dependent anion channel"/>
    <property type="match status" value="1"/>
</dbReference>
<protein>
    <submittedName>
        <fullName evidence="6">C4-dicarboxylate ABC transporter</fullName>
    </submittedName>
</protein>
<evidence type="ECO:0000313" key="7">
    <source>
        <dbReference type="Proteomes" id="UP000443353"/>
    </source>
</evidence>
<feature type="transmembrane region" description="Helical" evidence="5">
    <location>
        <begin position="180"/>
        <end position="202"/>
    </location>
</feature>
<dbReference type="CDD" id="cd09323">
    <property type="entry name" value="TDT_SLAC1_like"/>
    <property type="match status" value="1"/>
</dbReference>
<evidence type="ECO:0000256" key="5">
    <source>
        <dbReference type="SAM" id="Phobius"/>
    </source>
</evidence>
<keyword evidence="7" id="KW-1185">Reference proteome</keyword>
<gene>
    <name evidence="6" type="ORF">GPY61_17950</name>
</gene>
<dbReference type="GO" id="GO:0046583">
    <property type="term" value="F:monoatomic cation efflux transmembrane transporter activity"/>
    <property type="evidence" value="ECO:0007669"/>
    <property type="project" value="TreeGrafter"/>
</dbReference>
<name>A0A7X3K991_9BURK</name>
<feature type="transmembrane region" description="Helical" evidence="5">
    <location>
        <begin position="45"/>
        <end position="69"/>
    </location>
</feature>
<feature type="transmembrane region" description="Helical" evidence="5">
    <location>
        <begin position="268"/>
        <end position="288"/>
    </location>
</feature>
<evidence type="ECO:0000256" key="4">
    <source>
        <dbReference type="ARBA" id="ARBA00023136"/>
    </source>
</evidence>
<accession>A0A7X3K991</accession>
<evidence type="ECO:0000256" key="3">
    <source>
        <dbReference type="ARBA" id="ARBA00022989"/>
    </source>
</evidence>
<sequence>METSIDKRPALTAPWGSLKHLPVNLFGAVMGLAGLSLAWRVASTVFGAGTMIADAAGMTAIVVFIALALGYGAKWAKYPSAVKDEFTHPIAGNFFGTITIGILLLSTVVATYSTLLQEIVWAIGTILTIALSFISLTRLLKGNMDVAHATPSLLISGVATLDIAVAGGTLPMAWAHEVNLFAASAGAVVAIVFFTMIFSRLVHQAPLASGMMPSMMILIAPFEVGFLAYVNVVHRIDAFAALLFYVGLFFFAILATRIFRRSIAFATAWWAISFPMAALSNAALKYAAARQTIVLEYLAGALLAIVTIAIVVLFVRTLRILVNGKLLGG</sequence>
<evidence type="ECO:0000256" key="1">
    <source>
        <dbReference type="ARBA" id="ARBA00004141"/>
    </source>
</evidence>
<dbReference type="RefSeq" id="WP_056122780.1">
    <property type="nucleotide sequence ID" value="NZ_CP168562.1"/>
</dbReference>
<evidence type="ECO:0000313" key="6">
    <source>
        <dbReference type="EMBL" id="MVW61816.1"/>
    </source>
</evidence>
<keyword evidence="2 5" id="KW-0812">Transmembrane</keyword>
<dbReference type="InterPro" id="IPR004695">
    <property type="entry name" value="SLAC1/Mae1/Ssu1/TehA"/>
</dbReference>
<proteinExistence type="predicted"/>
<feature type="transmembrane region" description="Helical" evidence="5">
    <location>
        <begin position="152"/>
        <end position="174"/>
    </location>
</feature>
<feature type="transmembrane region" description="Helical" evidence="5">
    <location>
        <begin position="238"/>
        <end position="256"/>
    </location>
</feature>